<name>A0ABU9C415_9BURK</name>
<organism evidence="8 9">
    <name type="scientific">Ideonella margarita</name>
    <dbReference type="NCBI Taxonomy" id="2984191"/>
    <lineage>
        <taxon>Bacteria</taxon>
        <taxon>Pseudomonadati</taxon>
        <taxon>Pseudomonadota</taxon>
        <taxon>Betaproteobacteria</taxon>
        <taxon>Burkholderiales</taxon>
        <taxon>Sphaerotilaceae</taxon>
        <taxon>Ideonella</taxon>
    </lineage>
</organism>
<keyword evidence="6" id="KW-0732">Signal</keyword>
<comment type="subcellular location">
    <subcellularLocation>
        <location evidence="1">Cell outer membrane</location>
    </subcellularLocation>
</comment>
<feature type="region of interest" description="Disordered" evidence="5">
    <location>
        <begin position="315"/>
        <end position="371"/>
    </location>
</feature>
<proteinExistence type="predicted"/>
<reference evidence="8 9" key="1">
    <citation type="submission" date="2024-04" db="EMBL/GenBank/DDBJ databases">
        <title>Novel species of the genus Ideonella isolated from streams.</title>
        <authorList>
            <person name="Lu H."/>
        </authorList>
    </citation>
    <scope>NUCLEOTIDE SEQUENCE [LARGE SCALE GENOMIC DNA]</scope>
    <source>
        <strain evidence="8 9">LYT19W</strain>
    </source>
</reference>
<dbReference type="InterPro" id="IPR006665">
    <property type="entry name" value="OmpA-like"/>
</dbReference>
<comment type="caution">
    <text evidence="8">The sequence shown here is derived from an EMBL/GenBank/DDBJ whole genome shotgun (WGS) entry which is preliminary data.</text>
</comment>
<evidence type="ECO:0000313" key="9">
    <source>
        <dbReference type="Proteomes" id="UP001379945"/>
    </source>
</evidence>
<dbReference type="EMBL" id="JBBUTI010000002">
    <property type="protein sequence ID" value="MEK8045394.1"/>
    <property type="molecule type" value="Genomic_DNA"/>
</dbReference>
<feature type="signal peptide" evidence="6">
    <location>
        <begin position="1"/>
        <end position="26"/>
    </location>
</feature>
<dbReference type="InterPro" id="IPR036737">
    <property type="entry name" value="OmpA-like_sf"/>
</dbReference>
<dbReference type="PANTHER" id="PTHR30329:SF21">
    <property type="entry name" value="LIPOPROTEIN YIAD-RELATED"/>
    <property type="match status" value="1"/>
</dbReference>
<dbReference type="PROSITE" id="PS51123">
    <property type="entry name" value="OMPA_2"/>
    <property type="match status" value="1"/>
</dbReference>
<dbReference type="PANTHER" id="PTHR30329">
    <property type="entry name" value="STATOR ELEMENT OF FLAGELLAR MOTOR COMPLEX"/>
    <property type="match status" value="1"/>
</dbReference>
<dbReference type="PRINTS" id="PR01021">
    <property type="entry name" value="OMPADOMAIN"/>
</dbReference>
<dbReference type="SUPFAM" id="SSF103088">
    <property type="entry name" value="OmpA-like"/>
    <property type="match status" value="1"/>
</dbReference>
<keyword evidence="9" id="KW-1185">Reference proteome</keyword>
<keyword evidence="2 4" id="KW-0472">Membrane</keyword>
<evidence type="ECO:0000256" key="2">
    <source>
        <dbReference type="ARBA" id="ARBA00023136"/>
    </source>
</evidence>
<gene>
    <name evidence="8" type="ORF">AACH00_03430</name>
</gene>
<dbReference type="RefSeq" id="WP_341397558.1">
    <property type="nucleotide sequence ID" value="NZ_JBBUTI010000002.1"/>
</dbReference>
<dbReference type="InterPro" id="IPR006690">
    <property type="entry name" value="OMPA-like_CS"/>
</dbReference>
<evidence type="ECO:0000256" key="3">
    <source>
        <dbReference type="ARBA" id="ARBA00023237"/>
    </source>
</evidence>
<evidence type="ECO:0000256" key="1">
    <source>
        <dbReference type="ARBA" id="ARBA00004442"/>
    </source>
</evidence>
<dbReference type="InterPro" id="IPR006664">
    <property type="entry name" value="OMP_bac"/>
</dbReference>
<feature type="compositionally biased region" description="Basic and acidic residues" evidence="5">
    <location>
        <begin position="343"/>
        <end position="357"/>
    </location>
</feature>
<evidence type="ECO:0000256" key="6">
    <source>
        <dbReference type="SAM" id="SignalP"/>
    </source>
</evidence>
<protein>
    <submittedName>
        <fullName evidence="8">OmpA family protein</fullName>
    </submittedName>
</protein>
<feature type="compositionally biased region" description="Polar residues" evidence="5">
    <location>
        <begin position="321"/>
        <end position="330"/>
    </location>
</feature>
<feature type="chain" id="PRO_5045688063" evidence="6">
    <location>
        <begin position="27"/>
        <end position="371"/>
    </location>
</feature>
<dbReference type="Gene3D" id="3.30.1330.60">
    <property type="entry name" value="OmpA-like domain"/>
    <property type="match status" value="1"/>
</dbReference>
<dbReference type="CDD" id="cd07185">
    <property type="entry name" value="OmpA_C-like"/>
    <property type="match status" value="1"/>
</dbReference>
<sequence>MSWMNCRRTVVALLSLAALCTQFARAAEGQDHPAVAAYPGAKIEKYDYKEYEEAQLLLSKPYLVHGKYKADKVLPVEGQVTYIHYRIPGSASALQVMRNYQSSLRRSGFQELFVCERPCINDNLGDLRELLKARDLYLNGHYDVQYLSAQRGNTYVSLAVNTFGSGSDTYAWLFVIDKGALDDGKMAISGESPMALALAASGKVDVYGFQFDTGKAQLKSGSDATLRELAKVMTDNPDLRIDVVGHTDDVGQAEANLALSQARAQAVTMALTQQYAVAAERMAATGQGASQPVAPNTNEAGRAKNRRVEIIVRAPAANTAAPVQQRQQRMQRAPVETPTPTPKPEENKPTVGDRTRSAIDTLNSIKGLFGR</sequence>
<dbReference type="Proteomes" id="UP001379945">
    <property type="component" value="Unassembled WGS sequence"/>
</dbReference>
<evidence type="ECO:0000256" key="4">
    <source>
        <dbReference type="PROSITE-ProRule" id="PRU00473"/>
    </source>
</evidence>
<dbReference type="Pfam" id="PF00691">
    <property type="entry name" value="OmpA"/>
    <property type="match status" value="1"/>
</dbReference>
<evidence type="ECO:0000313" key="8">
    <source>
        <dbReference type="EMBL" id="MEK8045394.1"/>
    </source>
</evidence>
<feature type="domain" description="OmpA-like" evidence="7">
    <location>
        <begin position="198"/>
        <end position="316"/>
    </location>
</feature>
<accession>A0ABU9C415</accession>
<keyword evidence="3" id="KW-0998">Cell outer membrane</keyword>
<dbReference type="InterPro" id="IPR050330">
    <property type="entry name" value="Bact_OuterMem_StrucFunc"/>
</dbReference>
<dbReference type="PROSITE" id="PS01068">
    <property type="entry name" value="OMPA_1"/>
    <property type="match status" value="1"/>
</dbReference>
<evidence type="ECO:0000259" key="7">
    <source>
        <dbReference type="PROSITE" id="PS51123"/>
    </source>
</evidence>
<evidence type="ECO:0000256" key="5">
    <source>
        <dbReference type="SAM" id="MobiDB-lite"/>
    </source>
</evidence>